<feature type="domain" description="Wax synthase" evidence="9">
    <location>
        <begin position="238"/>
        <end position="312"/>
    </location>
</feature>
<evidence type="ECO:0000256" key="7">
    <source>
        <dbReference type="ARBA" id="ARBA00023136"/>
    </source>
</evidence>
<feature type="non-terminal residue" evidence="10">
    <location>
        <position position="410"/>
    </location>
</feature>
<comment type="similarity">
    <text evidence="3">Belongs to the wax synthase family.</text>
</comment>
<dbReference type="Proteomes" id="UP000604046">
    <property type="component" value="Unassembled WGS sequence"/>
</dbReference>
<dbReference type="EMBL" id="CAJNDS010001201">
    <property type="protein sequence ID" value="CAE7251425.1"/>
    <property type="molecule type" value="Genomic_DNA"/>
</dbReference>
<evidence type="ECO:0000256" key="4">
    <source>
        <dbReference type="ARBA" id="ARBA00022679"/>
    </source>
</evidence>
<feature type="transmembrane region" description="Helical" evidence="8">
    <location>
        <begin position="88"/>
        <end position="105"/>
    </location>
</feature>
<dbReference type="PANTHER" id="PTHR31595">
    <property type="entry name" value="LONG-CHAIN-ALCOHOL O-FATTY-ACYLTRANSFERASE 3-RELATED"/>
    <property type="match status" value="1"/>
</dbReference>
<accession>A0A812LXM5</accession>
<feature type="transmembrane region" description="Helical" evidence="8">
    <location>
        <begin position="31"/>
        <end position="50"/>
    </location>
</feature>
<dbReference type="GO" id="GO:0016020">
    <property type="term" value="C:membrane"/>
    <property type="evidence" value="ECO:0007669"/>
    <property type="project" value="UniProtKB-SubCell"/>
</dbReference>
<evidence type="ECO:0000259" key="9">
    <source>
        <dbReference type="Pfam" id="PF13813"/>
    </source>
</evidence>
<evidence type="ECO:0000313" key="10">
    <source>
        <dbReference type="EMBL" id="CAE7251425.1"/>
    </source>
</evidence>
<feature type="transmembrane region" description="Helical" evidence="8">
    <location>
        <begin position="278"/>
        <end position="300"/>
    </location>
</feature>
<gene>
    <name evidence="10" type="ORF">SNAT2548_LOCUS12452</name>
</gene>
<keyword evidence="4" id="KW-0808">Transferase</keyword>
<feature type="transmembrane region" description="Helical" evidence="8">
    <location>
        <begin position="62"/>
        <end position="81"/>
    </location>
</feature>
<name>A0A812LXM5_9DINO</name>
<evidence type="ECO:0000313" key="11">
    <source>
        <dbReference type="Proteomes" id="UP000604046"/>
    </source>
</evidence>
<protein>
    <recommendedName>
        <fullName evidence="9">Wax synthase domain-containing protein</fullName>
    </recommendedName>
</protein>
<evidence type="ECO:0000256" key="5">
    <source>
        <dbReference type="ARBA" id="ARBA00022692"/>
    </source>
</evidence>
<comment type="caution">
    <text evidence="10">The sequence shown here is derived from an EMBL/GenBank/DDBJ whole genome shotgun (WGS) entry which is preliminary data.</text>
</comment>
<reference evidence="10" key="1">
    <citation type="submission" date="2021-02" db="EMBL/GenBank/DDBJ databases">
        <authorList>
            <person name="Dougan E. K."/>
            <person name="Rhodes N."/>
            <person name="Thang M."/>
            <person name="Chan C."/>
        </authorList>
    </citation>
    <scope>NUCLEOTIDE SEQUENCE</scope>
</reference>
<dbReference type="GO" id="GO:0006629">
    <property type="term" value="P:lipid metabolic process"/>
    <property type="evidence" value="ECO:0007669"/>
    <property type="project" value="InterPro"/>
</dbReference>
<evidence type="ECO:0000256" key="8">
    <source>
        <dbReference type="SAM" id="Phobius"/>
    </source>
</evidence>
<dbReference type="PANTHER" id="PTHR31595:SF57">
    <property type="entry name" value="OS04G0481900 PROTEIN"/>
    <property type="match status" value="1"/>
</dbReference>
<evidence type="ECO:0000256" key="1">
    <source>
        <dbReference type="ARBA" id="ARBA00004141"/>
    </source>
</evidence>
<dbReference type="InterPro" id="IPR032805">
    <property type="entry name" value="Wax_synthase_dom"/>
</dbReference>
<sequence>MAHMLPESIDLEMLGIRLHTGDVAASTEMNLANAFGFAVALIGLAGHLSFTKLGHSKVSKSVLAVMVSLLMAGLPFAVLAAAPVRSRLTGFVLSYHAVLGFFRWVEFVLGRGPKGSAASSLTFAAYLCSPAEILFEEGKMKRLSSRTAACKGLAIRAVWHSSLFLAINSIGRATGMLPFLPGKQHPSSLPFYGLPRSLPALYLQTWLVYSMMELFMLVYRMPVALLGVETGVVFKAPLLLSTSLREFWGRRWNLLIHNLLKRSFFGPLRGGPAWQQHLGGFLAFVMSGLFHEYMWLVLAASTRDSRYVFGKVLSFFLLQFVATAGQAILSSGVLGRAAKAVPGPVLTFLVTLAVLPASPLFLEGVHGMLCEINVIMPAVEIQDGGVGLRSATLCLVAASPVAFLTRTFTR</sequence>
<dbReference type="InterPro" id="IPR044851">
    <property type="entry name" value="Wax_synthase"/>
</dbReference>
<feature type="transmembrane region" description="Helical" evidence="8">
    <location>
        <begin position="312"/>
        <end position="334"/>
    </location>
</feature>
<comment type="subcellular location">
    <subcellularLocation>
        <location evidence="1">Membrane</location>
        <topology evidence="1">Multi-pass membrane protein</topology>
    </subcellularLocation>
</comment>
<keyword evidence="5 8" id="KW-0812">Transmembrane</keyword>
<dbReference type="AlphaFoldDB" id="A0A812LXM5"/>
<comment type="pathway">
    <text evidence="2">Secondary metabolite biosynthesis.</text>
</comment>
<keyword evidence="6 8" id="KW-1133">Transmembrane helix</keyword>
<evidence type="ECO:0000256" key="6">
    <source>
        <dbReference type="ARBA" id="ARBA00022989"/>
    </source>
</evidence>
<proteinExistence type="inferred from homology"/>
<feature type="transmembrane region" description="Helical" evidence="8">
    <location>
        <begin position="346"/>
        <end position="366"/>
    </location>
</feature>
<feature type="transmembrane region" description="Helical" evidence="8">
    <location>
        <begin position="200"/>
        <end position="219"/>
    </location>
</feature>
<keyword evidence="11" id="KW-1185">Reference proteome</keyword>
<evidence type="ECO:0000256" key="3">
    <source>
        <dbReference type="ARBA" id="ARBA00007282"/>
    </source>
</evidence>
<keyword evidence="7 8" id="KW-0472">Membrane</keyword>
<organism evidence="10 11">
    <name type="scientific">Symbiodinium natans</name>
    <dbReference type="NCBI Taxonomy" id="878477"/>
    <lineage>
        <taxon>Eukaryota</taxon>
        <taxon>Sar</taxon>
        <taxon>Alveolata</taxon>
        <taxon>Dinophyceae</taxon>
        <taxon>Suessiales</taxon>
        <taxon>Symbiodiniaceae</taxon>
        <taxon>Symbiodinium</taxon>
    </lineage>
</organism>
<dbReference type="OrthoDB" id="419436at2759"/>
<evidence type="ECO:0000256" key="2">
    <source>
        <dbReference type="ARBA" id="ARBA00005179"/>
    </source>
</evidence>
<dbReference type="Pfam" id="PF13813">
    <property type="entry name" value="MBOAT_2"/>
    <property type="match status" value="1"/>
</dbReference>
<dbReference type="GO" id="GO:0008374">
    <property type="term" value="F:O-acyltransferase activity"/>
    <property type="evidence" value="ECO:0007669"/>
    <property type="project" value="InterPro"/>
</dbReference>